<protein>
    <submittedName>
        <fullName evidence="2">Uncharacterized protein</fullName>
    </submittedName>
</protein>
<organism evidence="2 3">
    <name type="scientific">Ostreobium quekettii</name>
    <dbReference type="NCBI Taxonomy" id="121088"/>
    <lineage>
        <taxon>Eukaryota</taxon>
        <taxon>Viridiplantae</taxon>
        <taxon>Chlorophyta</taxon>
        <taxon>core chlorophytes</taxon>
        <taxon>Ulvophyceae</taxon>
        <taxon>TCBD clade</taxon>
        <taxon>Bryopsidales</taxon>
        <taxon>Ostreobineae</taxon>
        <taxon>Ostreobiaceae</taxon>
        <taxon>Ostreobium</taxon>
    </lineage>
</organism>
<name>A0A8S1IYM0_9CHLO</name>
<sequence length="254" mass="27765">MPPRPRPRRFRGQQGFRKRSGRKCRTGRRAWGRNGGGRRQRRRRTGGKERDSGRNNLVASTGQNSEMGSGWWQRSTSHPVCPPAPLHEPQYLKDTAGSWRYDRPAPSVNGGVGSACRDEDSCGASGLSYNFGGRSLGPKPAPAWRHPGRCGVPNAAPGGKPDSLNRLFGPHPCPFDLLVESARCGGGLPDGIPPIAMEIINNLQLENQDLHLRVRQLEAHVGRPADRDTCSQMDEHLPDALRDESSQIGVASQC</sequence>
<evidence type="ECO:0000256" key="1">
    <source>
        <dbReference type="SAM" id="MobiDB-lite"/>
    </source>
</evidence>
<dbReference type="Proteomes" id="UP000708148">
    <property type="component" value="Unassembled WGS sequence"/>
</dbReference>
<evidence type="ECO:0000313" key="2">
    <source>
        <dbReference type="EMBL" id="CAD7699102.1"/>
    </source>
</evidence>
<evidence type="ECO:0000313" key="3">
    <source>
        <dbReference type="Proteomes" id="UP000708148"/>
    </source>
</evidence>
<accession>A0A8S1IYM0</accession>
<feature type="region of interest" description="Disordered" evidence="1">
    <location>
        <begin position="1"/>
        <end position="77"/>
    </location>
</feature>
<proteinExistence type="predicted"/>
<keyword evidence="3" id="KW-1185">Reference proteome</keyword>
<dbReference type="EMBL" id="CAJHUC010000954">
    <property type="protein sequence ID" value="CAD7699102.1"/>
    <property type="molecule type" value="Genomic_DNA"/>
</dbReference>
<comment type="caution">
    <text evidence="2">The sequence shown here is derived from an EMBL/GenBank/DDBJ whole genome shotgun (WGS) entry which is preliminary data.</text>
</comment>
<gene>
    <name evidence="2" type="ORF">OSTQU699_LOCUS4461</name>
</gene>
<reference evidence="2" key="1">
    <citation type="submission" date="2020-12" db="EMBL/GenBank/DDBJ databases">
        <authorList>
            <person name="Iha C."/>
        </authorList>
    </citation>
    <scope>NUCLEOTIDE SEQUENCE</scope>
</reference>
<dbReference type="AlphaFoldDB" id="A0A8S1IYM0"/>
<feature type="compositionally biased region" description="Basic residues" evidence="1">
    <location>
        <begin position="1"/>
        <end position="45"/>
    </location>
</feature>
<feature type="compositionally biased region" description="Polar residues" evidence="1">
    <location>
        <begin position="54"/>
        <end position="77"/>
    </location>
</feature>